<dbReference type="GeneID" id="88849709"/>
<gene>
    <name evidence="2" type="ORF">Pcatena_15660</name>
</gene>
<dbReference type="Proteomes" id="UP000273154">
    <property type="component" value="Chromosome"/>
</dbReference>
<dbReference type="RefSeq" id="WP_126423215.1">
    <property type="nucleotide sequence ID" value="NZ_AP019367.1"/>
</dbReference>
<sequence>MRAGQSRIPERRRPFFKRASAPKAGHARKVILCAALIAVLAGGGVLAASLLGNRGFAGAILGRAQEGKTREQIQAELNQEVEDNMMTVSVLPSPRLSSSGMLTVGFENDRSNKFNQRFTLTQGDEVIYESQAIEPGERIDAVRVDGAREGEAVIEVQAVEPDGESDHGSPTAVQVSVVSEAETSGAAETSGT</sequence>
<keyword evidence="3" id="KW-1185">Reference proteome</keyword>
<dbReference type="EMBL" id="AP019367">
    <property type="protein sequence ID" value="BBH50979.1"/>
    <property type="molecule type" value="Genomic_DNA"/>
</dbReference>
<dbReference type="KEGG" id="pcat:Pcatena_15660"/>
<dbReference type="AlphaFoldDB" id="A0A3G9K8Z4"/>
<feature type="region of interest" description="Disordered" evidence="1">
    <location>
        <begin position="160"/>
        <end position="192"/>
    </location>
</feature>
<reference evidence="3" key="1">
    <citation type="submission" date="2018-11" db="EMBL/GenBank/DDBJ databases">
        <title>Comparative genomics of Parolsenella catena and Libanicoccus massiliensis: Reclassification of Libanicoccus massiliensis as Parolsenella massiliensis comb. nov.</title>
        <authorList>
            <person name="Sakamoto M."/>
            <person name="Ikeyama N."/>
            <person name="Murakami T."/>
            <person name="Mori H."/>
            <person name="Yuki M."/>
            <person name="Ohkuma M."/>
        </authorList>
    </citation>
    <scope>NUCLEOTIDE SEQUENCE [LARGE SCALE GENOMIC DNA]</scope>
    <source>
        <strain evidence="3">JCM 31932</strain>
    </source>
</reference>
<evidence type="ECO:0000256" key="1">
    <source>
        <dbReference type="SAM" id="MobiDB-lite"/>
    </source>
</evidence>
<name>A0A3G9K8Z4_9ACTN</name>
<protein>
    <submittedName>
        <fullName evidence="2">Uncharacterized protein</fullName>
    </submittedName>
</protein>
<feature type="region of interest" description="Disordered" evidence="1">
    <location>
        <begin position="1"/>
        <end position="20"/>
    </location>
</feature>
<accession>A0A3G9K8Z4</accession>
<organism evidence="2 3">
    <name type="scientific">Parolsenella catena</name>
    <dbReference type="NCBI Taxonomy" id="2003188"/>
    <lineage>
        <taxon>Bacteria</taxon>
        <taxon>Bacillati</taxon>
        <taxon>Actinomycetota</taxon>
        <taxon>Coriobacteriia</taxon>
        <taxon>Coriobacteriales</taxon>
        <taxon>Atopobiaceae</taxon>
        <taxon>Parolsenella</taxon>
    </lineage>
</organism>
<evidence type="ECO:0000313" key="2">
    <source>
        <dbReference type="EMBL" id="BBH50979.1"/>
    </source>
</evidence>
<dbReference type="OrthoDB" id="3194829at2"/>
<proteinExistence type="predicted"/>
<evidence type="ECO:0000313" key="3">
    <source>
        <dbReference type="Proteomes" id="UP000273154"/>
    </source>
</evidence>